<evidence type="ECO:0000256" key="1">
    <source>
        <dbReference type="SAM" id="MobiDB-lite"/>
    </source>
</evidence>
<evidence type="ECO:0000313" key="2">
    <source>
        <dbReference type="EMBL" id="TWU67303.1"/>
    </source>
</evidence>
<comment type="caution">
    <text evidence="2">The sequence shown here is derived from an EMBL/GenBank/DDBJ whole genome shotgun (WGS) entry which is preliminary data.</text>
</comment>
<feature type="compositionally biased region" description="Basic residues" evidence="1">
    <location>
        <begin position="151"/>
        <end position="165"/>
    </location>
</feature>
<name>A0A5C6G283_9PLAN</name>
<feature type="compositionally biased region" description="Pro residues" evidence="1">
    <location>
        <begin position="43"/>
        <end position="54"/>
    </location>
</feature>
<gene>
    <name evidence="2" type="ORF">V7x_28770</name>
</gene>
<feature type="region of interest" description="Disordered" evidence="1">
    <location>
        <begin position="32"/>
        <end position="165"/>
    </location>
</feature>
<dbReference type="AlphaFoldDB" id="A0A5C6G283"/>
<dbReference type="EMBL" id="SJPZ01000001">
    <property type="protein sequence ID" value="TWU67303.1"/>
    <property type="molecule type" value="Genomic_DNA"/>
</dbReference>
<protein>
    <submittedName>
        <fullName evidence="2">Uncharacterized protein</fullName>
    </submittedName>
</protein>
<accession>A0A5C6G283</accession>
<proteinExistence type="predicted"/>
<feature type="compositionally biased region" description="Pro residues" evidence="1">
    <location>
        <begin position="97"/>
        <end position="111"/>
    </location>
</feature>
<evidence type="ECO:0000313" key="3">
    <source>
        <dbReference type="Proteomes" id="UP000316476"/>
    </source>
</evidence>
<organism evidence="2 3">
    <name type="scientific">Crateriforma conspicua</name>
    <dbReference type="NCBI Taxonomy" id="2527996"/>
    <lineage>
        <taxon>Bacteria</taxon>
        <taxon>Pseudomonadati</taxon>
        <taxon>Planctomycetota</taxon>
        <taxon>Planctomycetia</taxon>
        <taxon>Planctomycetales</taxon>
        <taxon>Planctomycetaceae</taxon>
        <taxon>Crateriforma</taxon>
    </lineage>
</organism>
<sequence length="165" mass="17193">MPKVTLLRDWTNHKSGETIDVSPDVAGALVVNGYARNADTPAQPQPPTATPTPEPVVDTKPAPTPEPVVDANPKPAPTPPAQTKPAAPAPVVDTQPAPEPAAKPIQPPATPAEPSEPSDAPEPPAADTGDVRADDAFVTLKSGARIPKAQLSRRMRRRLTARGEL</sequence>
<reference evidence="2 3" key="1">
    <citation type="submission" date="2019-02" db="EMBL/GenBank/DDBJ databases">
        <title>Deep-cultivation of Planctomycetes and their phenomic and genomic characterization uncovers novel biology.</title>
        <authorList>
            <person name="Wiegand S."/>
            <person name="Jogler M."/>
            <person name="Boedeker C."/>
            <person name="Pinto D."/>
            <person name="Vollmers J."/>
            <person name="Rivas-Marin E."/>
            <person name="Kohn T."/>
            <person name="Peeters S.H."/>
            <person name="Heuer A."/>
            <person name="Rast P."/>
            <person name="Oberbeckmann S."/>
            <person name="Bunk B."/>
            <person name="Jeske O."/>
            <person name="Meyerdierks A."/>
            <person name="Storesund J.E."/>
            <person name="Kallscheuer N."/>
            <person name="Luecker S."/>
            <person name="Lage O.M."/>
            <person name="Pohl T."/>
            <person name="Merkel B.J."/>
            <person name="Hornburger P."/>
            <person name="Mueller R.-W."/>
            <person name="Bruemmer F."/>
            <person name="Labrenz M."/>
            <person name="Spormann A.M."/>
            <person name="Op Den Camp H."/>
            <person name="Overmann J."/>
            <person name="Amann R."/>
            <person name="Jetten M.S.M."/>
            <person name="Mascher T."/>
            <person name="Medema M.H."/>
            <person name="Devos D.P."/>
            <person name="Kaster A.-K."/>
            <person name="Ovreas L."/>
            <person name="Rohde M."/>
            <person name="Galperin M.Y."/>
            <person name="Jogler C."/>
        </authorList>
    </citation>
    <scope>NUCLEOTIDE SEQUENCE [LARGE SCALE GENOMIC DNA]</scope>
    <source>
        <strain evidence="2 3">V7</strain>
    </source>
</reference>
<dbReference type="Proteomes" id="UP000316476">
    <property type="component" value="Unassembled WGS sequence"/>
</dbReference>
<dbReference type="RefSeq" id="WP_197137302.1">
    <property type="nucleotide sequence ID" value="NZ_SJPZ01000001.1"/>
</dbReference>